<keyword evidence="2" id="KW-1185">Reference proteome</keyword>
<sequence length="98" mass="10865">MAVAHHQAATPFVTFVRQLGEVGVDLGLQRGGQHPPRALPHNNDDLYGRESRFEPYSATVVMAGLSLVTVVTRDEDSPFSQNIRSLLQRALISQVRRN</sequence>
<proteinExistence type="predicted"/>
<gene>
    <name evidence="1" type="ORF">GCM10022255_101010</name>
</gene>
<comment type="caution">
    <text evidence="1">The sequence shown here is derived from an EMBL/GenBank/DDBJ whole genome shotgun (WGS) entry which is preliminary data.</text>
</comment>
<accession>A0ABP8DS22</accession>
<dbReference type="EMBL" id="BAABAT010000054">
    <property type="protein sequence ID" value="GAA4262744.1"/>
    <property type="molecule type" value="Genomic_DNA"/>
</dbReference>
<dbReference type="Proteomes" id="UP001500620">
    <property type="component" value="Unassembled WGS sequence"/>
</dbReference>
<evidence type="ECO:0000313" key="1">
    <source>
        <dbReference type="EMBL" id="GAA4262744.1"/>
    </source>
</evidence>
<name>A0ABP8DS22_9ACTN</name>
<protein>
    <submittedName>
        <fullName evidence="1">Uncharacterized protein</fullName>
    </submittedName>
</protein>
<evidence type="ECO:0000313" key="2">
    <source>
        <dbReference type="Proteomes" id="UP001500620"/>
    </source>
</evidence>
<organism evidence="1 2">
    <name type="scientific">Dactylosporangium darangshiense</name>
    <dbReference type="NCBI Taxonomy" id="579108"/>
    <lineage>
        <taxon>Bacteria</taxon>
        <taxon>Bacillati</taxon>
        <taxon>Actinomycetota</taxon>
        <taxon>Actinomycetes</taxon>
        <taxon>Micromonosporales</taxon>
        <taxon>Micromonosporaceae</taxon>
        <taxon>Dactylosporangium</taxon>
    </lineage>
</organism>
<reference evidence="2" key="1">
    <citation type="journal article" date="2019" name="Int. J. Syst. Evol. Microbiol.">
        <title>The Global Catalogue of Microorganisms (GCM) 10K type strain sequencing project: providing services to taxonomists for standard genome sequencing and annotation.</title>
        <authorList>
            <consortium name="The Broad Institute Genomics Platform"/>
            <consortium name="The Broad Institute Genome Sequencing Center for Infectious Disease"/>
            <person name="Wu L."/>
            <person name="Ma J."/>
        </authorList>
    </citation>
    <scope>NUCLEOTIDE SEQUENCE [LARGE SCALE GENOMIC DNA]</scope>
    <source>
        <strain evidence="2">JCM 17441</strain>
    </source>
</reference>